<sequence>MSMKREAKLSTGATIPMVGLGTWRSEPNKVGEAVKSALKAGYRHIDCAWIYFNEAEVGNAIKGSGIKREDLFITSKLWNSFHHPDRVAAGFNETLKNLQVDYLDLYLIHWPLSHPEGQHGFQKNEDGTPKEETGYTTADTWKALEALVDSGKVKHIGLSNFTQSKIEKVLETARIPQPFSKLSFIHILLSQSFSSTANPKIFTLLPTVLWELMVSPRYLMIPKSMR</sequence>
<gene>
    <name evidence="1" type="ORF">DSO57_1038114</name>
</gene>
<dbReference type="Proteomes" id="UP001165960">
    <property type="component" value="Unassembled WGS sequence"/>
</dbReference>
<name>A0ACC2T9V7_9FUNG</name>
<keyword evidence="2" id="KW-1185">Reference proteome</keyword>
<protein>
    <submittedName>
        <fullName evidence="1">Uncharacterized protein</fullName>
    </submittedName>
</protein>
<evidence type="ECO:0000313" key="1">
    <source>
        <dbReference type="EMBL" id="KAJ9071322.1"/>
    </source>
</evidence>
<evidence type="ECO:0000313" key="2">
    <source>
        <dbReference type="Proteomes" id="UP001165960"/>
    </source>
</evidence>
<organism evidence="1 2">
    <name type="scientific">Entomophthora muscae</name>
    <dbReference type="NCBI Taxonomy" id="34485"/>
    <lineage>
        <taxon>Eukaryota</taxon>
        <taxon>Fungi</taxon>
        <taxon>Fungi incertae sedis</taxon>
        <taxon>Zoopagomycota</taxon>
        <taxon>Entomophthoromycotina</taxon>
        <taxon>Entomophthoromycetes</taxon>
        <taxon>Entomophthorales</taxon>
        <taxon>Entomophthoraceae</taxon>
        <taxon>Entomophthora</taxon>
    </lineage>
</organism>
<dbReference type="EMBL" id="QTSX02003293">
    <property type="protein sequence ID" value="KAJ9071322.1"/>
    <property type="molecule type" value="Genomic_DNA"/>
</dbReference>
<proteinExistence type="predicted"/>
<reference evidence="1" key="1">
    <citation type="submission" date="2022-04" db="EMBL/GenBank/DDBJ databases">
        <title>Genome of the entomopathogenic fungus Entomophthora muscae.</title>
        <authorList>
            <person name="Elya C."/>
            <person name="Lovett B.R."/>
            <person name="Lee E."/>
            <person name="Macias A.M."/>
            <person name="Hajek A.E."/>
            <person name="De Bivort B.L."/>
            <person name="Kasson M.T."/>
            <person name="De Fine Licht H.H."/>
            <person name="Stajich J.E."/>
        </authorList>
    </citation>
    <scope>NUCLEOTIDE SEQUENCE</scope>
    <source>
        <strain evidence="1">Berkeley</strain>
    </source>
</reference>
<accession>A0ACC2T9V7</accession>
<comment type="caution">
    <text evidence="1">The sequence shown here is derived from an EMBL/GenBank/DDBJ whole genome shotgun (WGS) entry which is preliminary data.</text>
</comment>